<dbReference type="EMBL" id="MN739379">
    <property type="protein sequence ID" value="QHT01660.1"/>
    <property type="molecule type" value="Genomic_DNA"/>
</dbReference>
<dbReference type="AlphaFoldDB" id="A0A6C0CCU6"/>
<proteinExistence type="predicted"/>
<evidence type="ECO:0000256" key="1">
    <source>
        <dbReference type="SAM" id="MobiDB-lite"/>
    </source>
</evidence>
<accession>A0A6C0CCU6</accession>
<protein>
    <submittedName>
        <fullName evidence="2">Uncharacterized protein</fullName>
    </submittedName>
</protein>
<evidence type="ECO:0000313" key="2">
    <source>
        <dbReference type="EMBL" id="QHT01660.1"/>
    </source>
</evidence>
<name>A0A6C0CCU6_9ZZZZ</name>
<sequence>MPLLHRTRRRARRERRAKTRRARRNLFSRKRNNLRGGMFNEERPSLSRKRPIPIPTRKEAALEYLSMEKTAAIDAATSVMTNINETKSKTTKPEIKKAWTEIRDIANTIMTHVELMRMATVEAKKAAQAEADAERRKIPLRLFTPPPNMYSLNKDSIPSQRINSARRRGEERAVEAEREATMAEDIAVAAAMEAEAIKAAADADANTAVAEITRVIENTSKDMYDAFVEGVIDEARTAAAKAIVEINSIPSVDRSLIHWYNLNAAAALVIEKVAVAAYVNSK</sequence>
<reference evidence="2" key="1">
    <citation type="journal article" date="2020" name="Nature">
        <title>Giant virus diversity and host interactions through global metagenomics.</title>
        <authorList>
            <person name="Schulz F."/>
            <person name="Roux S."/>
            <person name="Paez-Espino D."/>
            <person name="Jungbluth S."/>
            <person name="Walsh D.A."/>
            <person name="Denef V.J."/>
            <person name="McMahon K.D."/>
            <person name="Konstantinidis K.T."/>
            <person name="Eloe-Fadrosh E.A."/>
            <person name="Kyrpides N.C."/>
            <person name="Woyke T."/>
        </authorList>
    </citation>
    <scope>NUCLEOTIDE SEQUENCE</scope>
    <source>
        <strain evidence="2">GVMAG-M-3300020523-10</strain>
    </source>
</reference>
<organism evidence="2">
    <name type="scientific">viral metagenome</name>
    <dbReference type="NCBI Taxonomy" id="1070528"/>
    <lineage>
        <taxon>unclassified sequences</taxon>
        <taxon>metagenomes</taxon>
        <taxon>organismal metagenomes</taxon>
    </lineage>
</organism>
<feature type="region of interest" description="Disordered" evidence="1">
    <location>
        <begin position="1"/>
        <end position="25"/>
    </location>
</feature>